<dbReference type="Proteomes" id="UP001365542">
    <property type="component" value="Unassembled WGS sequence"/>
</dbReference>
<feature type="chain" id="PRO_5044001626" description="DJ-1/PfpI domain-containing protein" evidence="1">
    <location>
        <begin position="28"/>
        <end position="287"/>
    </location>
</feature>
<keyword evidence="1" id="KW-0732">Signal</keyword>
<organism evidence="3 4">
    <name type="scientific">Orbilia ellipsospora</name>
    <dbReference type="NCBI Taxonomy" id="2528407"/>
    <lineage>
        <taxon>Eukaryota</taxon>
        <taxon>Fungi</taxon>
        <taxon>Dikarya</taxon>
        <taxon>Ascomycota</taxon>
        <taxon>Pezizomycotina</taxon>
        <taxon>Orbiliomycetes</taxon>
        <taxon>Orbiliales</taxon>
        <taxon>Orbiliaceae</taxon>
        <taxon>Orbilia</taxon>
    </lineage>
</organism>
<accession>A0AAV9XKC8</accession>
<dbReference type="PANTHER" id="PTHR43130">
    <property type="entry name" value="ARAC-FAMILY TRANSCRIPTIONAL REGULATOR"/>
    <property type="match status" value="1"/>
</dbReference>
<name>A0AAV9XKC8_9PEZI</name>
<evidence type="ECO:0000313" key="3">
    <source>
        <dbReference type="EMBL" id="KAK6541986.1"/>
    </source>
</evidence>
<dbReference type="CDD" id="cd03139">
    <property type="entry name" value="GATase1_PfpI_2"/>
    <property type="match status" value="1"/>
</dbReference>
<keyword evidence="4" id="KW-1185">Reference proteome</keyword>
<proteinExistence type="predicted"/>
<dbReference type="EMBL" id="JAVHJO010000003">
    <property type="protein sequence ID" value="KAK6541986.1"/>
    <property type="molecule type" value="Genomic_DNA"/>
</dbReference>
<evidence type="ECO:0000256" key="1">
    <source>
        <dbReference type="SAM" id="SignalP"/>
    </source>
</evidence>
<gene>
    <name evidence="3" type="ORF">TWF694_007759</name>
</gene>
<protein>
    <recommendedName>
        <fullName evidence="2">DJ-1/PfpI domain-containing protein</fullName>
    </recommendedName>
</protein>
<dbReference type="SUPFAM" id="SSF52317">
    <property type="entry name" value="Class I glutamine amidotransferase-like"/>
    <property type="match status" value="1"/>
</dbReference>
<dbReference type="InterPro" id="IPR029062">
    <property type="entry name" value="Class_I_gatase-like"/>
</dbReference>
<dbReference type="PANTHER" id="PTHR43130:SF15">
    <property type="entry name" value="THIJ_PFPI FAMILY PROTEIN (AFU_ORTHOLOGUE AFUA_5G14240)"/>
    <property type="match status" value="1"/>
</dbReference>
<feature type="signal peptide" evidence="1">
    <location>
        <begin position="1"/>
        <end position="27"/>
    </location>
</feature>
<comment type="caution">
    <text evidence="3">The sequence shown here is derived from an EMBL/GenBank/DDBJ whole genome shotgun (WGS) entry which is preliminary data.</text>
</comment>
<evidence type="ECO:0000259" key="2">
    <source>
        <dbReference type="Pfam" id="PF01965"/>
    </source>
</evidence>
<sequence>MRMRSLSIQANWLLLLLGWLIFDFALATGPSKKQLANRSRTVRLGIVLFPGFEPLDVIGPLEIWFSISAYYPLTLSMISFQTGPVTAVAPPHIMVPGQPPVDLSYMIAPKLVATHTFDNAPELDILLIPGGMGNMALAQQNNTSVEDFIISRYPRLEYLQSVCTGSVSLARAGVLKRKKATTNKSSWAWVTGFGEKINWVPTARWTEDGKIWTSSGVSAGMDMTYAFLKMFYGTDDPKTTDTLTQVMNGMEYAPHTDPHWDPYGVVYNVPGADTSQPLQGCVRPVGY</sequence>
<dbReference type="Gene3D" id="3.40.50.880">
    <property type="match status" value="1"/>
</dbReference>
<dbReference type="Pfam" id="PF01965">
    <property type="entry name" value="DJ-1_PfpI"/>
    <property type="match status" value="1"/>
</dbReference>
<reference evidence="3 4" key="1">
    <citation type="submission" date="2019-10" db="EMBL/GenBank/DDBJ databases">
        <authorList>
            <person name="Palmer J.M."/>
        </authorList>
    </citation>
    <scope>NUCLEOTIDE SEQUENCE [LARGE SCALE GENOMIC DNA]</scope>
    <source>
        <strain evidence="3 4">TWF694</strain>
    </source>
</reference>
<dbReference type="AlphaFoldDB" id="A0AAV9XKC8"/>
<dbReference type="InterPro" id="IPR002818">
    <property type="entry name" value="DJ-1/PfpI"/>
</dbReference>
<dbReference type="InterPro" id="IPR052158">
    <property type="entry name" value="INH-QAR"/>
</dbReference>
<evidence type="ECO:0000313" key="4">
    <source>
        <dbReference type="Proteomes" id="UP001365542"/>
    </source>
</evidence>
<feature type="domain" description="DJ-1/PfpI" evidence="2">
    <location>
        <begin position="110"/>
        <end position="229"/>
    </location>
</feature>